<dbReference type="EMBL" id="FUZA01000001">
    <property type="protein sequence ID" value="SKB47336.1"/>
    <property type="molecule type" value="Genomic_DNA"/>
</dbReference>
<evidence type="ECO:0000313" key="2">
    <source>
        <dbReference type="EMBL" id="SKB47336.1"/>
    </source>
</evidence>
<dbReference type="Pfam" id="PF18660">
    <property type="entry name" value="Tsi6"/>
    <property type="match status" value="1"/>
</dbReference>
<dbReference type="OrthoDB" id="1271679at2"/>
<organism evidence="2 3">
    <name type="scientific">Dyadobacter psychrophilus</name>
    <dbReference type="NCBI Taxonomy" id="651661"/>
    <lineage>
        <taxon>Bacteria</taxon>
        <taxon>Pseudomonadati</taxon>
        <taxon>Bacteroidota</taxon>
        <taxon>Cytophagia</taxon>
        <taxon>Cytophagales</taxon>
        <taxon>Spirosomataceae</taxon>
        <taxon>Dyadobacter</taxon>
    </lineage>
</organism>
<protein>
    <recommendedName>
        <fullName evidence="1">Tsi6 domain-containing protein</fullName>
    </recommendedName>
</protein>
<gene>
    <name evidence="2" type="ORF">SAMN05660293_00395</name>
</gene>
<keyword evidence="3" id="KW-1185">Reference proteome</keyword>
<name>A0A1T5BJB6_9BACT</name>
<dbReference type="InterPro" id="IPR040818">
    <property type="entry name" value="Tsi6"/>
</dbReference>
<evidence type="ECO:0000259" key="1">
    <source>
        <dbReference type="Pfam" id="PF18660"/>
    </source>
</evidence>
<reference evidence="3" key="1">
    <citation type="submission" date="2017-02" db="EMBL/GenBank/DDBJ databases">
        <authorList>
            <person name="Varghese N."/>
            <person name="Submissions S."/>
        </authorList>
    </citation>
    <scope>NUCLEOTIDE SEQUENCE [LARGE SCALE GENOMIC DNA]</scope>
    <source>
        <strain evidence="3">DSM 22270</strain>
    </source>
</reference>
<dbReference type="RefSeq" id="WP_082212984.1">
    <property type="nucleotide sequence ID" value="NZ_FUZA01000001.1"/>
</dbReference>
<sequence>MDIKSANEIIQHAINLCISRRLVEPESTILISIEAQLDFLKAIISGKLSDNGGLNNIIVGQYALREFEPGDMEFANVLYEVEEIVDLVKRRRLIL</sequence>
<proteinExistence type="predicted"/>
<dbReference type="Proteomes" id="UP000190897">
    <property type="component" value="Unassembled WGS sequence"/>
</dbReference>
<feature type="domain" description="Tsi6" evidence="1">
    <location>
        <begin position="8"/>
        <end position="81"/>
    </location>
</feature>
<dbReference type="STRING" id="651661.SAMN05660293_00395"/>
<evidence type="ECO:0000313" key="3">
    <source>
        <dbReference type="Proteomes" id="UP000190897"/>
    </source>
</evidence>
<accession>A0A1T5BJB6</accession>
<dbReference type="AlphaFoldDB" id="A0A1T5BJB6"/>